<sequence length="44" mass="4649">MYPSQYLCSWKPTDLSDCVTCRVIASDNGGVGSGNHGFIIGEVA</sequence>
<dbReference type="EMBL" id="LXQA010070823">
    <property type="protein sequence ID" value="MCI08929.1"/>
    <property type="molecule type" value="Genomic_DNA"/>
</dbReference>
<protein>
    <submittedName>
        <fullName evidence="1">Uncharacterized protein</fullName>
    </submittedName>
</protein>
<proteinExistence type="predicted"/>
<dbReference type="Proteomes" id="UP000265520">
    <property type="component" value="Unassembled WGS sequence"/>
</dbReference>
<accession>A0A392PBR3</accession>
<keyword evidence="2" id="KW-1185">Reference proteome</keyword>
<organism evidence="1 2">
    <name type="scientific">Trifolium medium</name>
    <dbReference type="NCBI Taxonomy" id="97028"/>
    <lineage>
        <taxon>Eukaryota</taxon>
        <taxon>Viridiplantae</taxon>
        <taxon>Streptophyta</taxon>
        <taxon>Embryophyta</taxon>
        <taxon>Tracheophyta</taxon>
        <taxon>Spermatophyta</taxon>
        <taxon>Magnoliopsida</taxon>
        <taxon>eudicotyledons</taxon>
        <taxon>Gunneridae</taxon>
        <taxon>Pentapetalae</taxon>
        <taxon>rosids</taxon>
        <taxon>fabids</taxon>
        <taxon>Fabales</taxon>
        <taxon>Fabaceae</taxon>
        <taxon>Papilionoideae</taxon>
        <taxon>50 kb inversion clade</taxon>
        <taxon>NPAAA clade</taxon>
        <taxon>Hologalegina</taxon>
        <taxon>IRL clade</taxon>
        <taxon>Trifolieae</taxon>
        <taxon>Trifolium</taxon>
    </lineage>
</organism>
<evidence type="ECO:0000313" key="1">
    <source>
        <dbReference type="EMBL" id="MCI08929.1"/>
    </source>
</evidence>
<name>A0A392PBR3_9FABA</name>
<evidence type="ECO:0000313" key="2">
    <source>
        <dbReference type="Proteomes" id="UP000265520"/>
    </source>
</evidence>
<feature type="non-terminal residue" evidence="1">
    <location>
        <position position="44"/>
    </location>
</feature>
<comment type="caution">
    <text evidence="1">The sequence shown here is derived from an EMBL/GenBank/DDBJ whole genome shotgun (WGS) entry which is preliminary data.</text>
</comment>
<dbReference type="AlphaFoldDB" id="A0A392PBR3"/>
<reference evidence="1 2" key="1">
    <citation type="journal article" date="2018" name="Front. Plant Sci.">
        <title>Red Clover (Trifolium pratense) and Zigzag Clover (T. medium) - A Picture of Genomic Similarities and Differences.</title>
        <authorList>
            <person name="Dluhosova J."/>
            <person name="Istvanek J."/>
            <person name="Nedelnik J."/>
            <person name="Repkova J."/>
        </authorList>
    </citation>
    <scope>NUCLEOTIDE SEQUENCE [LARGE SCALE GENOMIC DNA]</scope>
    <source>
        <strain evidence="2">cv. 10/8</strain>
        <tissue evidence="1">Leaf</tissue>
    </source>
</reference>